<proteinExistence type="predicted"/>
<accession>A0A7S4INK8</accession>
<dbReference type="InterPro" id="IPR000742">
    <property type="entry name" value="EGF"/>
</dbReference>
<evidence type="ECO:0000259" key="3">
    <source>
        <dbReference type="PROSITE" id="PS50026"/>
    </source>
</evidence>
<keyword evidence="2" id="KW-0812">Transmembrane</keyword>
<dbReference type="SMART" id="SM00181">
    <property type="entry name" value="EGF"/>
    <property type="match status" value="4"/>
</dbReference>
<keyword evidence="2" id="KW-0472">Membrane</keyword>
<protein>
    <recommendedName>
        <fullName evidence="3">EGF-like domain-containing protein</fullName>
    </recommendedName>
</protein>
<feature type="domain" description="EGF-like" evidence="3">
    <location>
        <begin position="524"/>
        <end position="557"/>
    </location>
</feature>
<name>A0A7S4INK8_9STRA</name>
<comment type="caution">
    <text evidence="1">Lacks conserved residue(s) required for the propagation of feature annotation.</text>
</comment>
<keyword evidence="1" id="KW-0245">EGF-like domain</keyword>
<dbReference type="AlphaFoldDB" id="A0A7S4INK8"/>
<evidence type="ECO:0000256" key="1">
    <source>
        <dbReference type="PROSITE-ProRule" id="PRU00076"/>
    </source>
</evidence>
<sequence>MPLSMSFFFAIGVFIFQMLILALILADIVDQSNDTNPLNIPSGVTTVVRISQFLAVLIAVATQDDLITAINTLHTGYDGGLVQRRGIGGFRWQWILSVFCRFAEGAVCLTVTFILIMASDDVVGLFLDFLAVTFVSTLDDIAFALARDGYFSKRLRKETGEVLRVRIPKSHQVGHCFRPVVFLVVSAAMLTGWGIVSTNQKKGVYLSSNRIAVQFGDEFRATLGFFSSIYEVDEFDKTRGGRPIYREIGPDGAANSDAQFAYCDSENAWTFSFASVQGEASDPCDWYAKSAETSSWDIMVDAGEWYVYGKESKMVVPFQHFSLRNIDCDDSERGECSKVGTCVHNMCVCNEGRYGLNCEFEEPCESLAVDTATGAFPGPEEWSNKFAVLYEGDDGNDANSTAATADGKRRRKKAKVYERPVYSREYGNGTHHVVMFTGRRWILAESRHLINSDAPISSGELAEYLTRSFHAHWTPYEAEFMSSPTDVVTPTDAATPVGLDWYRTKSYQKGADENFPVQTQLLCTICDDVRNPCSNGGTCGSDGSCACKPGNFGVLCQIKNFILCRSIAVQFGDELISFLPAFSGVYDMVEGYSIAGRSVYVARRLGGAMFAYCEQETAWTFTLLTPGERTLKQADPCKDWRAMSKMTETYDIPSLQDGWTVRRNTRADEGVPFMFFQLECVDCDRTIRKNRRPCSSAGQCVENSCVCDEGNYGITCQLYGPCPVLEVDSSRQVKWPSRYDLLRHGDGTDVKVYERPVYVSDTTASVFYIIIFSGRRWIITRSDTHATLDGGDGTTRAELARYLADDFHGYYSNYTVEFLSESVQINTNMDTASPVDLNWYEPKQFDNKRPDFQYPLERSPNCAFCNQLDYPCYNKGVCTNGKCACRYGTFGNLCQVDSACISLSVEFGPTLLPPLPSLGGDYTLKGGADNTYGDRPVYLSPGGKAMLAYCEPERRWTFTHWAESRDSNPLGPCGNWTARSGPTYTYDITETTKWQRKRNATSVVALLPASFSYACSDERR</sequence>
<organism evidence="4">
    <name type="scientific">Odontella aurita</name>
    <dbReference type="NCBI Taxonomy" id="265563"/>
    <lineage>
        <taxon>Eukaryota</taxon>
        <taxon>Sar</taxon>
        <taxon>Stramenopiles</taxon>
        <taxon>Ochrophyta</taxon>
        <taxon>Bacillariophyta</taxon>
        <taxon>Mediophyceae</taxon>
        <taxon>Biddulphiophycidae</taxon>
        <taxon>Eupodiscales</taxon>
        <taxon>Odontellaceae</taxon>
        <taxon>Odontella</taxon>
    </lineage>
</organism>
<evidence type="ECO:0000313" key="4">
    <source>
        <dbReference type="EMBL" id="CAE2234933.1"/>
    </source>
</evidence>
<dbReference type="EMBL" id="HBKQ01019885">
    <property type="protein sequence ID" value="CAE2234933.1"/>
    <property type="molecule type" value="Transcribed_RNA"/>
</dbReference>
<feature type="disulfide bond" evidence="1">
    <location>
        <begin position="547"/>
        <end position="556"/>
    </location>
</feature>
<keyword evidence="2" id="KW-1133">Transmembrane helix</keyword>
<feature type="transmembrane region" description="Helical" evidence="2">
    <location>
        <begin position="122"/>
        <end position="146"/>
    </location>
</feature>
<dbReference type="InterPro" id="IPR050906">
    <property type="entry name" value="Notch_signaling"/>
</dbReference>
<feature type="transmembrane region" description="Helical" evidence="2">
    <location>
        <begin position="6"/>
        <end position="26"/>
    </location>
</feature>
<dbReference type="Gene3D" id="2.10.25.10">
    <property type="entry name" value="Laminin"/>
    <property type="match status" value="1"/>
</dbReference>
<feature type="transmembrane region" description="Helical" evidence="2">
    <location>
        <begin position="176"/>
        <end position="196"/>
    </location>
</feature>
<gene>
    <name evidence="4" type="ORF">OAUR00152_LOCUS13427</name>
</gene>
<dbReference type="GO" id="GO:0005112">
    <property type="term" value="F:Notch binding"/>
    <property type="evidence" value="ECO:0007669"/>
    <property type="project" value="TreeGrafter"/>
</dbReference>
<dbReference type="PANTHER" id="PTHR24044">
    <property type="entry name" value="NOTCH LIGAND FAMILY MEMBER"/>
    <property type="match status" value="1"/>
</dbReference>
<dbReference type="PROSITE" id="PS00022">
    <property type="entry name" value="EGF_1"/>
    <property type="match status" value="1"/>
</dbReference>
<dbReference type="PROSITE" id="PS50026">
    <property type="entry name" value="EGF_3"/>
    <property type="match status" value="1"/>
</dbReference>
<evidence type="ECO:0000256" key="2">
    <source>
        <dbReference type="SAM" id="Phobius"/>
    </source>
</evidence>
<keyword evidence="1" id="KW-1015">Disulfide bond</keyword>
<dbReference type="PANTHER" id="PTHR24044:SF420">
    <property type="entry name" value="DELTA AND NOTCH-LIKE EPIDERMAL GROWTH FACTOR-RELATED RECEPTOR ISOFORM X1"/>
    <property type="match status" value="1"/>
</dbReference>
<feature type="transmembrane region" description="Helical" evidence="2">
    <location>
        <begin position="94"/>
        <end position="116"/>
    </location>
</feature>
<reference evidence="4" key="1">
    <citation type="submission" date="2021-01" db="EMBL/GenBank/DDBJ databases">
        <authorList>
            <person name="Corre E."/>
            <person name="Pelletier E."/>
            <person name="Niang G."/>
            <person name="Scheremetjew M."/>
            <person name="Finn R."/>
            <person name="Kale V."/>
            <person name="Holt S."/>
            <person name="Cochrane G."/>
            <person name="Meng A."/>
            <person name="Brown T."/>
            <person name="Cohen L."/>
        </authorList>
    </citation>
    <scope>NUCLEOTIDE SEQUENCE</scope>
    <source>
        <strain evidence="4">Isolate 1302-5</strain>
    </source>
</reference>